<name>A0A2N8ZEQ8_9VIBR</name>
<accession>A0A2N8ZEQ8</accession>
<dbReference type="Proteomes" id="UP000235828">
    <property type="component" value="Chromosome A"/>
</dbReference>
<evidence type="ECO:0000313" key="1">
    <source>
        <dbReference type="EMBL" id="SON50378.1"/>
    </source>
</evidence>
<sequence length="46" mass="5344">MDLKADRMSIICYDFIAIKKEYHYCSHAVSGMLFGSERNQLRSISD</sequence>
<gene>
    <name evidence="1" type="ORF">VTAP4600_A2399</name>
</gene>
<dbReference type="KEGG" id="vta:A2399"/>
<protein>
    <submittedName>
        <fullName evidence="1">Uncharacterized protein</fullName>
    </submittedName>
</protein>
<keyword evidence="2" id="KW-1185">Reference proteome</keyword>
<evidence type="ECO:0000313" key="2">
    <source>
        <dbReference type="Proteomes" id="UP000235828"/>
    </source>
</evidence>
<proteinExistence type="predicted"/>
<organism evidence="1 2">
    <name type="scientific">Vibrio tapetis subsp. tapetis</name>
    <dbReference type="NCBI Taxonomy" id="1671868"/>
    <lineage>
        <taxon>Bacteria</taxon>
        <taxon>Pseudomonadati</taxon>
        <taxon>Pseudomonadota</taxon>
        <taxon>Gammaproteobacteria</taxon>
        <taxon>Vibrionales</taxon>
        <taxon>Vibrionaceae</taxon>
        <taxon>Vibrio</taxon>
    </lineage>
</organism>
<dbReference type="AlphaFoldDB" id="A0A2N8ZEQ8"/>
<dbReference type="EMBL" id="LT960611">
    <property type="protein sequence ID" value="SON50378.1"/>
    <property type="molecule type" value="Genomic_DNA"/>
</dbReference>
<reference evidence="1 2" key="1">
    <citation type="submission" date="2017-10" db="EMBL/GenBank/DDBJ databases">
        <authorList>
            <person name="Banno H."/>
            <person name="Chua N.-H."/>
        </authorList>
    </citation>
    <scope>NUCLEOTIDE SEQUENCE [LARGE SCALE GENOMIC DNA]</scope>
    <source>
        <strain evidence="1">Vibrio tapetis CECT4600</strain>
    </source>
</reference>